<keyword evidence="6" id="KW-1185">Reference proteome</keyword>
<sequence>MSNSRNNLSRSARVSHCRLFASGPFKNVYAGHYTGGARAGEACVAKESKSGSVYEAAYFEEELTIICRTQQLIDDWHDAAIINKRILLNTPQIWIYRTTGTKAPVEPTFGPTGLGPDRICSFFYLRRRG</sequence>
<dbReference type="InterPro" id="IPR004166">
    <property type="entry name" value="a-kinase_dom"/>
</dbReference>
<evidence type="ECO:0000259" key="4">
    <source>
        <dbReference type="Pfam" id="PF02816"/>
    </source>
</evidence>
<gene>
    <name evidence="5" type="ORF">SAMD00023353_0702920</name>
</gene>
<evidence type="ECO:0000256" key="2">
    <source>
        <dbReference type="ARBA" id="ARBA00022679"/>
    </source>
</evidence>
<dbReference type="Proteomes" id="UP000054516">
    <property type="component" value="Unassembled WGS sequence"/>
</dbReference>
<keyword evidence="3 5" id="KW-0418">Kinase</keyword>
<name>A0A1S8A5Y2_ROSNE</name>
<organism evidence="5">
    <name type="scientific">Rosellinia necatrix</name>
    <name type="common">White root-rot fungus</name>
    <dbReference type="NCBI Taxonomy" id="77044"/>
    <lineage>
        <taxon>Eukaryota</taxon>
        <taxon>Fungi</taxon>
        <taxon>Dikarya</taxon>
        <taxon>Ascomycota</taxon>
        <taxon>Pezizomycotina</taxon>
        <taxon>Sordariomycetes</taxon>
        <taxon>Xylariomycetidae</taxon>
        <taxon>Xylariales</taxon>
        <taxon>Xylariaceae</taxon>
        <taxon>Rosellinia</taxon>
    </lineage>
</organism>
<dbReference type="OrthoDB" id="301415at2759"/>
<dbReference type="GO" id="GO:0004674">
    <property type="term" value="F:protein serine/threonine kinase activity"/>
    <property type="evidence" value="ECO:0007669"/>
    <property type="project" value="UniProtKB-KW"/>
</dbReference>
<dbReference type="STRING" id="77044.A0A1S8A5Y2"/>
<keyword evidence="5" id="KW-0648">Protein biosynthesis</keyword>
<keyword evidence="1" id="KW-0723">Serine/threonine-protein kinase</keyword>
<protein>
    <submittedName>
        <fullName evidence="5">Putative elongation factor 2 kinase</fullName>
    </submittedName>
</protein>
<keyword evidence="2" id="KW-0808">Transferase</keyword>
<accession>A0A1S8A5Y2</accession>
<evidence type="ECO:0000256" key="3">
    <source>
        <dbReference type="ARBA" id="ARBA00022777"/>
    </source>
</evidence>
<dbReference type="GO" id="GO:0003746">
    <property type="term" value="F:translation elongation factor activity"/>
    <property type="evidence" value="ECO:0007669"/>
    <property type="project" value="UniProtKB-KW"/>
</dbReference>
<proteinExistence type="predicted"/>
<dbReference type="AlphaFoldDB" id="A0A1S8A5Y2"/>
<feature type="domain" description="Alpha-type protein kinase" evidence="4">
    <location>
        <begin position="21"/>
        <end position="98"/>
    </location>
</feature>
<evidence type="ECO:0000313" key="6">
    <source>
        <dbReference type="Proteomes" id="UP000054516"/>
    </source>
</evidence>
<evidence type="ECO:0000313" key="5">
    <source>
        <dbReference type="EMBL" id="GAW25497.1"/>
    </source>
</evidence>
<reference evidence="5" key="1">
    <citation type="submission" date="2016-03" db="EMBL/GenBank/DDBJ databases">
        <title>Draft genome sequence of Rosellinia necatrix.</title>
        <authorList>
            <person name="Kanematsu S."/>
        </authorList>
    </citation>
    <scope>NUCLEOTIDE SEQUENCE [LARGE SCALE GENOMIC DNA]</scope>
    <source>
        <strain evidence="5">W97</strain>
    </source>
</reference>
<dbReference type="Pfam" id="PF02816">
    <property type="entry name" value="Alpha_kinase"/>
    <property type="match status" value="1"/>
</dbReference>
<dbReference type="EMBL" id="DF977452">
    <property type="protein sequence ID" value="GAW25497.1"/>
    <property type="molecule type" value="Genomic_DNA"/>
</dbReference>
<keyword evidence="5" id="KW-0251">Elongation factor</keyword>
<evidence type="ECO:0000256" key="1">
    <source>
        <dbReference type="ARBA" id="ARBA00022527"/>
    </source>
</evidence>
<dbReference type="GO" id="GO:0005524">
    <property type="term" value="F:ATP binding"/>
    <property type="evidence" value="ECO:0007669"/>
    <property type="project" value="InterPro"/>
</dbReference>